<dbReference type="InterPro" id="IPR031334">
    <property type="entry name" value="Piezo_cap_dom"/>
</dbReference>
<feature type="compositionally biased region" description="Polar residues" evidence="11">
    <location>
        <begin position="3456"/>
        <end position="3470"/>
    </location>
</feature>
<evidence type="ECO:0000256" key="6">
    <source>
        <dbReference type="ARBA" id="ARBA00022989"/>
    </source>
</evidence>
<dbReference type="Pfam" id="PF23188">
    <property type="entry name" value="THU_Piezo1"/>
    <property type="match status" value="1"/>
</dbReference>
<feature type="transmembrane region" description="Helical" evidence="12">
    <location>
        <begin position="273"/>
        <end position="291"/>
    </location>
</feature>
<comment type="similarity">
    <text evidence="2">Belongs to the PIEZO (TC 1.A.75) family.</text>
</comment>
<reference evidence="18 19" key="1">
    <citation type="submission" date="2015-03" db="EMBL/GenBank/DDBJ databases">
        <title>Draft genome of the nematode, Opisthorchis viverrini.</title>
        <authorList>
            <person name="Mitreva M."/>
        </authorList>
    </citation>
    <scope>NUCLEOTIDE SEQUENCE [LARGE SCALE GENOMIC DNA]</scope>
    <source>
        <strain evidence="18">Khon Kaen</strain>
    </source>
</reference>
<dbReference type="Pfam" id="PF24874">
    <property type="entry name" value="Piezo_THU9_anchor"/>
    <property type="match status" value="1"/>
</dbReference>
<feature type="transmembrane region" description="Helical" evidence="12">
    <location>
        <begin position="2470"/>
        <end position="2494"/>
    </location>
</feature>
<sequence length="3509" mass="397619">MASLDTVLLRVVLVTALFLVTVVRYNGFSFAYLLFLLACPLLPQPSSSNSKTKIQVFLTLLVTLSCVFTLSHPTLHIILAVAPPYDDALKTCEESTIAAQIGVQRLNGVLPYRAMRLVLPDIFILAVAVGLLVYVSRRGHGGPRRQASVARNVAASGQDYSLAPRDISERTLAPYGSPPVVANNSSSANPLFGKLTSSMAALPFPRAWDENRRKLWRAWAVDNFCVLLSVLLVCVTGITSPSVPSAIYLLSFLGIGTYWACRSGMNPVPFACLRIFLLVYSGLHVCLYYLYQFPFFQSICPANGFTARLLGLYYIMQTTCDKPGEILFPVDVRIVDFIAPPLTIFLYYVLAFETWRWLESSNKRSTLFHNVRNANTPVRTSHAVVEETGHPLEYANLLPLDEVAASSESTNTVKINTKTPSVSLANETAQISPDVHTIESTNAAPSPSPQSPHSDVDRILINNNSTAIDRTPDDIALPDLGQSHCANPPVPETPAHNLQPEPDSNTRKFPRFHAKLTDRVTDRIQPHLDVLFSLTPPFVLNPYGMGIDGGNNNMRAERPLLLSLHFSAIRHSYIVTLIAMMAWAVTYRSWLSFILLLSACIMWISPNSRAACLYASPVIVLYAIVLILIQYVYGLNLTTAELPQQVTPDGLEMEELGMKKWENSVGALGLQITFLVFFWLTLRLFVNERSYRRYTTRSPTGYPSVGHLIGRGTSIWGRHLATSVGSWFGSTFAFGTVDNTAYRRFTELLRALCVKYWIVVCCLSMLLISIQQPVVIFRIFYMVMLIYFMFFFQVSYGFWRRQMIFFWWINVVYSMAILLCIYTYQFRNSPEFWQRTTGLSEEVLKDIGLETFDSAALFARLLTPVLFLVVIILQVHYFHEPFLKRSALDRFNRLYELRDLASTTPQQSADHAATLSPSTTSSLSNFIEDVNSAFHTIVTKLIAWATSLTNCCWRFMEVHWIKVVALLILLNAVNEVVAPNIITLVLLVICFPFPYLHGFLATIVFVWTGLLTLCKMCFQLNFVQLNVTVVCADSNKTTHLENASWAGLIKVQNFNHYILPMGALMFVCVFWHAISYRQKQFYNSPHNLRPHEGVVFPDVTIASLDNDLRNVVKFAINYGFYKFGLEVPFVPVYTSFVDYLVLGLLVLCFCVTVVTACLRADAFSVLYLLLMLFFLFTPRQVCGKLWLPYMIFLAALIPVQYAGCVGFPPGICWSYPWLTDSVDINNLLQWLFVPGQYGSPTAKKLTADFFQFVAVALQYQVFKIEKRFSVKEYGGGSNKPVLINNVPAKDERDFVSAKESYLDYLRHLIFYWSYWVSLAIVLATGVTWITLFCLGYMILSFIYLWMGQNVMLRKRSSLIKSWNVIIGYNFCVILAKCSLQVVGCVYWARMSHQCWFIQLFGVQCMDPMSWSRFEPPVYDKQCETVSSGLHWDVICFIFILFQRKVFMTQSFSHVVFDLNVQSQFASRGAYLINRKLMTDISEQLAREELSLAKIREKLAVIQRRQAVLGRNTDNITEHYIMIRSGDYYLFEGDPEEDDEMPRSAPAKAGKKRKPPPKTQGSAPGSSQATSKAPLFVDNPSQSGPASCVHGTSTFHGIPEVATSPVHSDGTVLDSLSFSAMHPLGPHQQQLFGALPNVEPSAMEVLTNYTDPYSETSPWNPNVLPQNLSRQVSGTSYAAGRAVGHRRLRSHPEYMHKQSGLPGISHLTVDPNAIRPAPAQHIEQPATQLMRTVRTSPMRLFDQVRDGTPSKRPETTRRTPKTSVDSAARRKPHQTHRRIVSASAAVAPVTSRTSHSARPEDLLSPSRSERRPIGLQSRAANQLPLLNRLHGPVSYESGLKPRTCSRRPERKFSFQSGNEHGTYDTSGRLDSAPALLGPGHTRFDDRTLVQASSIESDSNDSDSGSLHKNFDEDDRGEDADWDSCEDEGEDEEDDDANPGASSGSRLNPLELLNRAMEFGACSVVRHYRRSFLNQQPITRSRDQTDNGSTGDIPAALCPLDEAQFLQGDIPKLASTNQSRPVSLQHFNQPSYLALPDGRLRPHRSEPVNTTQGEQQSGVATSNQSNRGWLSRRLKTRPQLSSLASVDDEDDNSESIFHFGMGLASSSEDVTANQSLLPKPSTKEPIQKVTAPSSSSAQPTSSRQRRFRLPKGRVEVGSPKSLKISEAPEALDVNADSVIKYGPVRWAQQRRGAGKPAVLSFTRSSSRSLDNIHSEDQLVDDSNTPIAQQREEGCWSKFKASCLVTYLFLLSSVDSLIYLLNGLTKHYRNIRRRIEREKRCVKLNVINNTQHPEQSPLHDFLRSLRQELQVNGSFDTQCCVPISTGLSKCFARRLRMPQATAEYHDLHFNERLDHVLVDAFTREAVPIDRTAGQPTSISVTINRSLMHKRRSDSIVRSITEDQIYPLDIEVAVFNVVSKSPEHVSGGVPFLDPQISDRCRAALGPGQSIEHLDALDRHQQREKAFRQSRSRPFLLLIALGNMAIVYSEWFCYLLLVVNHMRSSNILSLVYPLVVFLWGMLSVPRPTKTFWIFLITYTEVVIVIKYIFQFRFITFNDPSLKPADSAEALWIPRLLGVEKSGHYAIFDLVQLISLFLHRGFLKNDGLWRDHTEFVQDLQLVAERNKVAERVQNGERVGPDFLRLLSTESAASQMTERHNVDAVTSGRLTVSRRDTLHTWNPFAKLRRFYHKMTDPQFNKKVDVYIYMFLCEFISFWIIMFGYVSFGPSTGMGDNAFEFIRSNRVPFPFVCMLLVQFIFIIVDRGLFLRKQVLGKFIFQILHVLLIHGWLFFILPQITKSYQLSSQFFHYCLSYLLHRCHPLIPNRPFTAGFAPQLLYLIKCVYFSLSAYQIRSGYPLRILGNFLTKKYNYINLILFKGLTLVRNHVRLLLHLCFSYLIIPFLYELRNIMDWMWTNSTLSLYHWMELEDVYAKIFVHKCWRRSEIAYPTPRGVNRPAGKKALVGGLILAFFFACLWIPLALSSFIGATFVFNPPVLCTFSLSIGGFPQWKAVVSMHAPEYITIASKQQKCSNGRIISNGKVMNELMLGCLAKEVVFILCHGFGKRLRHIDLKTITYSFDVMLPISDNFCFIPVQPVFEFTSREGNILKIRQQDLDSFTRCHEKDLQTVGFLNNFEVDDLRYITIDGFSGNIWAITPPSYDTLVKKLSDASSDLLLHSHMQCRRKTKEIQTSQISVEDIYSRKLQPLEKIELYGVLNTTAVGSASNNTQVKPSSRVLSSSPVTLNAVMPRYLVLKRDRLRPAYATLGLENTYINVSFVIHRDPAKNQSWWELKERAITSSDACFEKLRFPTLGDSWADALSIMTFNERVSDSLFGKWFFTYGILGMYGAYLFLVNRLFRTVYTNISYVIRLEELPHVDRILNLCNEIYLVRENKLLRLEEQLVAKLFFLYRSSETMIKWTRHPKRIIDQFTDRSGGGYQFPPSQPHPSLPELRSPPTLELRGRTSSVQHTEPISSQPIVPAEVVTTASRARWGSQDDQESVVRIRNMAGENSRTQQ</sequence>
<feature type="transmembrane region" description="Helical" evidence="12">
    <location>
        <begin position="1312"/>
        <end position="1345"/>
    </location>
</feature>
<proteinExistence type="inferred from homology"/>
<feature type="compositionally biased region" description="Basic and acidic residues" evidence="11">
    <location>
        <begin position="1741"/>
        <end position="1756"/>
    </location>
</feature>
<evidence type="ECO:0000256" key="5">
    <source>
        <dbReference type="ARBA" id="ARBA00022692"/>
    </source>
</evidence>
<evidence type="ECO:0000259" key="15">
    <source>
        <dbReference type="Pfam" id="PF23188"/>
    </source>
</evidence>
<feature type="transmembrane region" description="Helical" evidence="12">
    <location>
        <begin position="2698"/>
        <end position="2720"/>
    </location>
</feature>
<feature type="region of interest" description="Disordered" evidence="11">
    <location>
        <begin position="1730"/>
        <end position="1818"/>
    </location>
</feature>
<evidence type="ECO:0000256" key="9">
    <source>
        <dbReference type="ARBA" id="ARBA00023303"/>
    </source>
</evidence>
<feature type="transmembrane region" description="Helical" evidence="12">
    <location>
        <begin position="774"/>
        <end position="792"/>
    </location>
</feature>
<dbReference type="GO" id="GO:0008381">
    <property type="term" value="F:mechanosensitive monoatomic ion channel activity"/>
    <property type="evidence" value="ECO:0007669"/>
    <property type="project" value="InterPro"/>
</dbReference>
<evidence type="ECO:0000313" key="19">
    <source>
        <dbReference type="Proteomes" id="UP000243686"/>
    </source>
</evidence>
<dbReference type="InterPro" id="IPR056769">
    <property type="entry name" value="Piezo_TM1-24"/>
</dbReference>
<evidence type="ECO:0000256" key="11">
    <source>
        <dbReference type="SAM" id="MobiDB-lite"/>
    </source>
</evidence>
<feature type="domain" description="Piezo TM1-24" evidence="16">
    <location>
        <begin position="24"/>
        <end position="390"/>
    </location>
</feature>
<dbReference type="Pfam" id="PF12166">
    <property type="entry name" value="Piezo_cap"/>
    <property type="match status" value="1"/>
</dbReference>
<dbReference type="Pfam" id="PF24871">
    <property type="entry name" value="Piezo_TM1-24"/>
    <property type="match status" value="2"/>
</dbReference>
<feature type="region of interest" description="Disordered" evidence="11">
    <location>
        <begin position="1532"/>
        <end position="1590"/>
    </location>
</feature>
<feature type="transmembrane region" description="Helical" evidence="12">
    <location>
        <begin position="804"/>
        <end position="824"/>
    </location>
</feature>
<feature type="region of interest" description="Disordered" evidence="11">
    <location>
        <begin position="2029"/>
        <end position="2072"/>
    </location>
</feature>
<feature type="region of interest" description="Disordered" evidence="11">
    <location>
        <begin position="485"/>
        <end position="507"/>
    </location>
</feature>
<dbReference type="InterPro" id="IPR031805">
    <property type="entry name" value="Piezo_TM25-28"/>
</dbReference>
<feature type="transmembrane region" description="Helical" evidence="12">
    <location>
        <begin position="2770"/>
        <end position="2791"/>
    </location>
</feature>
<feature type="transmembrane region" description="Helical" evidence="12">
    <location>
        <begin position="2880"/>
        <end position="2898"/>
    </location>
</feature>
<evidence type="ECO:0000313" key="18">
    <source>
        <dbReference type="EMBL" id="OON22991.1"/>
    </source>
</evidence>
<evidence type="ECO:0000259" key="13">
    <source>
        <dbReference type="Pfam" id="PF12166"/>
    </source>
</evidence>
<evidence type="ECO:0000256" key="7">
    <source>
        <dbReference type="ARBA" id="ARBA00023065"/>
    </source>
</evidence>
<keyword evidence="3" id="KW-0813">Transport</keyword>
<feature type="transmembrane region" description="Helical" evidence="12">
    <location>
        <begin position="219"/>
        <end position="239"/>
    </location>
</feature>
<feature type="region of interest" description="Disordered" evidence="11">
    <location>
        <begin position="2108"/>
        <end position="2150"/>
    </location>
</feature>
<feature type="transmembrane region" description="Helical" evidence="12">
    <location>
        <begin position="748"/>
        <end position="768"/>
    </location>
</feature>
<dbReference type="EMBL" id="KV891633">
    <property type="protein sequence ID" value="OON22991.1"/>
    <property type="molecule type" value="Genomic_DNA"/>
</dbReference>
<feature type="compositionally biased region" description="Basic and acidic residues" evidence="11">
    <location>
        <begin position="1796"/>
        <end position="1811"/>
    </location>
</feature>
<feature type="transmembrane region" description="Helical" evidence="12">
    <location>
        <begin position="3327"/>
        <end position="3346"/>
    </location>
</feature>
<keyword evidence="8 12" id="KW-0472">Membrane</keyword>
<evidence type="ECO:0000259" key="16">
    <source>
        <dbReference type="Pfam" id="PF24871"/>
    </source>
</evidence>
<feature type="coiled-coil region" evidence="10">
    <location>
        <begin position="1477"/>
        <end position="1504"/>
    </location>
</feature>
<dbReference type="Proteomes" id="UP000243686">
    <property type="component" value="Unassembled WGS sequence"/>
</dbReference>
<feature type="compositionally biased region" description="Polar residues" evidence="11">
    <location>
        <begin position="1578"/>
        <end position="1590"/>
    </location>
</feature>
<feature type="transmembrane region" description="Helical" evidence="12">
    <location>
        <begin position="995"/>
        <end position="1014"/>
    </location>
</feature>
<feature type="transmembrane region" description="Helical" evidence="12">
    <location>
        <begin position="337"/>
        <end position="358"/>
    </location>
</feature>
<dbReference type="InterPro" id="IPR056768">
    <property type="entry name" value="THU_Piezo"/>
</dbReference>
<evidence type="ECO:0000256" key="3">
    <source>
        <dbReference type="ARBA" id="ARBA00022448"/>
    </source>
</evidence>
<feature type="domain" description="Piezo non-specific cation channel cap" evidence="13">
    <location>
        <begin position="3103"/>
        <end position="3414"/>
    </location>
</feature>
<evidence type="ECO:0000259" key="14">
    <source>
        <dbReference type="Pfam" id="PF15917"/>
    </source>
</evidence>
<evidence type="ECO:0000256" key="8">
    <source>
        <dbReference type="ARBA" id="ARBA00023136"/>
    </source>
</evidence>
<feature type="compositionally biased region" description="Acidic residues" evidence="11">
    <location>
        <begin position="1910"/>
        <end position="1935"/>
    </location>
</feature>
<feature type="transmembrane region" description="Helical" evidence="12">
    <location>
        <begin position="54"/>
        <end position="79"/>
    </location>
</feature>
<evidence type="ECO:0000256" key="12">
    <source>
        <dbReference type="SAM" id="Phobius"/>
    </source>
</evidence>
<feature type="transmembrane region" description="Helical" evidence="12">
    <location>
        <begin position="1141"/>
        <end position="1174"/>
    </location>
</feature>
<feature type="compositionally biased region" description="Basic residues" evidence="11">
    <location>
        <begin position="1768"/>
        <end position="1778"/>
    </location>
</feature>
<evidence type="ECO:0000256" key="2">
    <source>
        <dbReference type="ARBA" id="ARBA00007821"/>
    </source>
</evidence>
<feature type="transmembrane region" description="Helical" evidence="12">
    <location>
        <begin position="1366"/>
        <end position="1388"/>
    </location>
</feature>
<evidence type="ECO:0000256" key="1">
    <source>
        <dbReference type="ARBA" id="ARBA00004651"/>
    </source>
</evidence>
<feature type="transmembrane region" description="Helical" evidence="12">
    <location>
        <begin position="611"/>
        <end position="633"/>
    </location>
</feature>
<evidence type="ECO:0000256" key="4">
    <source>
        <dbReference type="ARBA" id="ARBA00022475"/>
    </source>
</evidence>
<feature type="compositionally biased region" description="Polar residues" evidence="11">
    <location>
        <begin position="1852"/>
        <end position="1864"/>
    </location>
</feature>
<keyword evidence="9" id="KW-0407">Ion channel</keyword>
<keyword evidence="10" id="KW-0175">Coiled coil</keyword>
<feature type="compositionally biased region" description="Polar residues" evidence="11">
    <location>
        <begin position="2045"/>
        <end position="2066"/>
    </location>
</feature>
<feature type="domain" description="Piezo THU9 and anchor" evidence="17">
    <location>
        <begin position="2696"/>
        <end position="2977"/>
    </location>
</feature>
<dbReference type="PANTHER" id="PTHR47049:SF2">
    <property type="entry name" value="PIEZO-TYPE MECHANOSENSITIVE ION CHANNEL HOMOLOG"/>
    <property type="match status" value="1"/>
</dbReference>
<feature type="transmembrane region" description="Helical" evidence="12">
    <location>
        <begin position="12"/>
        <end position="42"/>
    </location>
</feature>
<comment type="subcellular location">
    <subcellularLocation>
        <location evidence="1">Cell membrane</location>
        <topology evidence="1">Multi-pass membrane protein</topology>
    </subcellularLocation>
</comment>
<feature type="domain" description="Piezo TM1-24" evidence="16">
    <location>
        <begin position="558"/>
        <end position="884"/>
    </location>
</feature>
<feature type="domain" description="Piezo transmembrane helical unit" evidence="15">
    <location>
        <begin position="2483"/>
        <end position="2604"/>
    </location>
</feature>
<accession>A0A1S8X8H0</accession>
<keyword evidence="4" id="KW-1003">Cell membrane</keyword>
<dbReference type="InterPro" id="IPR056770">
    <property type="entry name" value="Piezo_THU9_anchor"/>
</dbReference>
<feature type="transmembrane region" description="Helical" evidence="12">
    <location>
        <begin position="2526"/>
        <end position="2544"/>
    </location>
</feature>
<feature type="compositionally biased region" description="Low complexity" evidence="11">
    <location>
        <begin position="1891"/>
        <end position="1903"/>
    </location>
</feature>
<feature type="region of interest" description="Disordered" evidence="11">
    <location>
        <begin position="1974"/>
        <end position="1993"/>
    </location>
</feature>
<feature type="transmembrane region" description="Helical" evidence="12">
    <location>
        <begin position="665"/>
        <end position="686"/>
    </location>
</feature>
<organism evidence="18 19">
    <name type="scientific">Opisthorchis viverrini</name>
    <name type="common">Southeast Asian liver fluke</name>
    <dbReference type="NCBI Taxonomy" id="6198"/>
    <lineage>
        <taxon>Eukaryota</taxon>
        <taxon>Metazoa</taxon>
        <taxon>Spiralia</taxon>
        <taxon>Lophotrochozoa</taxon>
        <taxon>Platyhelminthes</taxon>
        <taxon>Trematoda</taxon>
        <taxon>Digenea</taxon>
        <taxon>Opisthorchiida</taxon>
        <taxon>Opisthorchiata</taxon>
        <taxon>Opisthorchiidae</taxon>
        <taxon>Opisthorchis</taxon>
    </lineage>
</organism>
<feature type="region of interest" description="Disordered" evidence="11">
    <location>
        <begin position="3430"/>
        <end position="3509"/>
    </location>
</feature>
<feature type="region of interest" description="Disordered" evidence="11">
    <location>
        <begin position="1830"/>
        <end position="1945"/>
    </location>
</feature>
<feature type="transmembrane region" description="Helical" evidence="12">
    <location>
        <begin position="560"/>
        <end position="581"/>
    </location>
</feature>
<feature type="transmembrane region" description="Helical" evidence="12">
    <location>
        <begin position="857"/>
        <end position="878"/>
    </location>
</feature>
<feature type="transmembrane region" description="Helical" evidence="12">
    <location>
        <begin position="963"/>
        <end position="989"/>
    </location>
</feature>
<keyword evidence="6 12" id="KW-1133">Transmembrane helix</keyword>
<feature type="transmembrane region" description="Helical" evidence="12">
    <location>
        <begin position="245"/>
        <end position="261"/>
    </location>
</feature>
<evidence type="ECO:0000259" key="17">
    <source>
        <dbReference type="Pfam" id="PF24874"/>
    </source>
</evidence>
<keyword evidence="5 12" id="KW-0812">Transmembrane</keyword>
<feature type="compositionally biased region" description="Low complexity" evidence="11">
    <location>
        <begin position="2128"/>
        <end position="2140"/>
    </location>
</feature>
<feature type="transmembrane region" description="Helical" evidence="12">
    <location>
        <begin position="2500"/>
        <end position="2519"/>
    </location>
</feature>
<keyword evidence="7" id="KW-0406">Ion transport</keyword>
<dbReference type="PANTHER" id="PTHR47049">
    <property type="entry name" value="PIEZO-TYPE MECHANOSENSITIVE ION CHANNEL HOMOLOG"/>
    <property type="match status" value="1"/>
</dbReference>
<feature type="transmembrane region" description="Helical" evidence="12">
    <location>
        <begin position="2955"/>
        <end position="2985"/>
    </location>
</feature>
<gene>
    <name evidence="18" type="ORF">X801_01099</name>
</gene>
<feature type="transmembrane region" description="Helical" evidence="12">
    <location>
        <begin position="587"/>
        <end position="604"/>
    </location>
</feature>
<feature type="transmembrane region" description="Helical" evidence="12">
    <location>
        <begin position="117"/>
        <end position="135"/>
    </location>
</feature>
<name>A0A1S8X8H0_OPIVI</name>
<protein>
    <recommendedName>
        <fullName evidence="20">Piezo-type mechanosensitive ion channel component</fullName>
    </recommendedName>
</protein>
<feature type="compositionally biased region" description="Polar residues" evidence="11">
    <location>
        <begin position="1558"/>
        <end position="1570"/>
    </location>
</feature>
<dbReference type="GO" id="GO:0005886">
    <property type="term" value="C:plasma membrane"/>
    <property type="evidence" value="ECO:0007669"/>
    <property type="project" value="UniProtKB-SubCell"/>
</dbReference>
<dbReference type="Pfam" id="PF15917">
    <property type="entry name" value="Piezo_TM25-28"/>
    <property type="match status" value="1"/>
</dbReference>
<feature type="transmembrane region" description="Helical" evidence="12">
    <location>
        <begin position="1057"/>
        <end position="1074"/>
    </location>
</feature>
<feature type="transmembrane region" description="Helical" evidence="12">
    <location>
        <begin position="2740"/>
        <end position="2761"/>
    </location>
</feature>
<keyword evidence="19" id="KW-1185">Reference proteome</keyword>
<dbReference type="InterPro" id="IPR027272">
    <property type="entry name" value="Piezo"/>
</dbReference>
<feature type="domain" description="Piezo TM25-28" evidence="14">
    <location>
        <begin position="1293"/>
        <end position="1508"/>
    </location>
</feature>
<evidence type="ECO:0008006" key="20">
    <source>
        <dbReference type="Google" id="ProtNLM"/>
    </source>
</evidence>
<feature type="transmembrane region" description="Helical" evidence="12">
    <location>
        <begin position="1186"/>
        <end position="1208"/>
    </location>
</feature>
<feature type="compositionally biased region" description="Low complexity" evidence="11">
    <location>
        <begin position="1779"/>
        <end position="1793"/>
    </location>
</feature>
<evidence type="ECO:0000256" key="10">
    <source>
        <dbReference type="SAM" id="Coils"/>
    </source>
</evidence>